<dbReference type="Proteomes" id="UP001227095">
    <property type="component" value="Chromosome"/>
</dbReference>
<organism evidence="1 2">
    <name type="scientific">Neorhizobium petrolearium</name>
    <dbReference type="NCBI Taxonomy" id="515361"/>
    <lineage>
        <taxon>Bacteria</taxon>
        <taxon>Pseudomonadati</taxon>
        <taxon>Pseudomonadota</taxon>
        <taxon>Alphaproteobacteria</taxon>
        <taxon>Hyphomicrobiales</taxon>
        <taxon>Rhizobiaceae</taxon>
        <taxon>Rhizobium/Agrobacterium group</taxon>
        <taxon>Neorhizobium</taxon>
    </lineage>
</organism>
<proteinExistence type="predicted"/>
<dbReference type="InterPro" id="IPR053733">
    <property type="entry name" value="Heme_Transport_Util_sf"/>
</dbReference>
<reference evidence="1 2" key="1">
    <citation type="submission" date="2023-04" db="EMBL/GenBank/DDBJ databases">
        <title>Neorhizobium petrolearium OS53, complete genome.</title>
        <authorList>
            <person name="Yu T."/>
        </authorList>
    </citation>
    <scope>NUCLEOTIDE SEQUENCE [LARGE SCALE GENOMIC DNA]</scope>
    <source>
        <strain evidence="1 2">OS53</strain>
    </source>
</reference>
<dbReference type="CDD" id="cd16829">
    <property type="entry name" value="ChuX_HutX-like"/>
    <property type="match status" value="1"/>
</dbReference>
<accession>A0ABY8LW40</accession>
<gene>
    <name evidence="1" type="primary">hutX</name>
    <name evidence="1" type="ORF">QEO92_16150</name>
</gene>
<dbReference type="EMBL" id="CP123000">
    <property type="protein sequence ID" value="WGI66555.1"/>
    <property type="molecule type" value="Genomic_DNA"/>
</dbReference>
<protein>
    <submittedName>
        <fullName evidence="1">Heme utilization cystosolic carrier protein HutX</fullName>
    </submittedName>
</protein>
<dbReference type="Gene3D" id="3.40.1570.10">
    <property type="entry name" value="HemS/ChuS/ChuX like domains"/>
    <property type="match status" value="1"/>
</dbReference>
<evidence type="ECO:0000313" key="2">
    <source>
        <dbReference type="Proteomes" id="UP001227095"/>
    </source>
</evidence>
<sequence length="174" mass="19314">MNADSDVKPDRRERALAALAEKPDGVVEAIAAKAEVTPAEILEILPRGAAVIVGKDHFLDIWSEMGTWGEVLFIVHTEDIVLEAEGSLPAGSEAHGWFNIHGDSPIGGHIRKDNCASVTFVDRAFHGRRSCSVWFMNDKGSAMFKVFVRRDENRELIAEQLNKFEALRDRYVPA</sequence>
<dbReference type="InterPro" id="IPR010413">
    <property type="entry name" value="HutX-like"/>
</dbReference>
<dbReference type="RefSeq" id="WP_227703699.1">
    <property type="nucleotide sequence ID" value="NZ_CP123000.1"/>
</dbReference>
<evidence type="ECO:0000313" key="1">
    <source>
        <dbReference type="EMBL" id="WGI66555.1"/>
    </source>
</evidence>
<dbReference type="SUPFAM" id="SSF144064">
    <property type="entry name" value="Heme iron utilization protein-like"/>
    <property type="match status" value="1"/>
</dbReference>
<dbReference type="PIRSF" id="PIRSF030840">
    <property type="entry name" value="DUF1008"/>
    <property type="match status" value="1"/>
</dbReference>
<keyword evidence="2" id="KW-1185">Reference proteome</keyword>
<dbReference type="NCBIfam" id="TIGR04108">
    <property type="entry name" value="HutX"/>
    <property type="match status" value="1"/>
</dbReference>
<name>A0ABY8LW40_9HYPH</name>
<dbReference type="Pfam" id="PF06228">
    <property type="entry name" value="ChuX_HutX"/>
    <property type="match status" value="1"/>
</dbReference>